<evidence type="ECO:0000313" key="1">
    <source>
        <dbReference type="EMBL" id="VDO72113.1"/>
    </source>
</evidence>
<organism evidence="2 3">
    <name type="scientific">Heligmosomoides polygyrus</name>
    <name type="common">Parasitic roundworm</name>
    <dbReference type="NCBI Taxonomy" id="6339"/>
    <lineage>
        <taxon>Eukaryota</taxon>
        <taxon>Metazoa</taxon>
        <taxon>Ecdysozoa</taxon>
        <taxon>Nematoda</taxon>
        <taxon>Chromadorea</taxon>
        <taxon>Rhabditida</taxon>
        <taxon>Rhabditina</taxon>
        <taxon>Rhabditomorpha</taxon>
        <taxon>Strongyloidea</taxon>
        <taxon>Heligmosomidae</taxon>
        <taxon>Heligmosomoides</taxon>
    </lineage>
</organism>
<gene>
    <name evidence="1" type="ORF">HPBE_LOCUS7399</name>
</gene>
<proteinExistence type="predicted"/>
<protein>
    <submittedName>
        <fullName evidence="3">BAR domain-containing protein</fullName>
    </submittedName>
</protein>
<reference evidence="1 2" key="1">
    <citation type="submission" date="2018-11" db="EMBL/GenBank/DDBJ databases">
        <authorList>
            <consortium name="Pathogen Informatics"/>
        </authorList>
    </citation>
    <scope>NUCLEOTIDE SEQUENCE [LARGE SCALE GENOMIC DNA]</scope>
</reference>
<dbReference type="Proteomes" id="UP000050761">
    <property type="component" value="Unassembled WGS sequence"/>
</dbReference>
<accession>A0A183FJZ6</accession>
<keyword evidence="2" id="KW-1185">Reference proteome</keyword>
<evidence type="ECO:0000313" key="2">
    <source>
        <dbReference type="Proteomes" id="UP000050761"/>
    </source>
</evidence>
<name>A0A183FJZ6_HELPZ</name>
<dbReference type="WBParaSite" id="HPBE_0000739801-mRNA-1">
    <property type="protein sequence ID" value="HPBE_0000739801-mRNA-1"/>
    <property type="gene ID" value="HPBE_0000739801"/>
</dbReference>
<reference evidence="3" key="2">
    <citation type="submission" date="2019-09" db="UniProtKB">
        <authorList>
            <consortium name="WormBaseParasite"/>
        </authorList>
    </citation>
    <scope>IDENTIFICATION</scope>
</reference>
<evidence type="ECO:0000313" key="3">
    <source>
        <dbReference type="WBParaSite" id="HPBE_0000739801-mRNA-1"/>
    </source>
</evidence>
<accession>A0A3P7Z3Q1</accession>
<sequence length="156" mass="17872">MDNVDEDYVRFVHHLHDSAKGAESLKTTKRRMSQETLELSRQRGAARESDNYQMTSELAKLCREAIKEDLKEKGGNVGWSCRGRFEHPQCPAELSQFQGKDNHSPTSRVNCHLFQKAMEKVIHDFYSDLFDSHVHLLPSHHPQDGYVIPSVLPSVI</sequence>
<dbReference type="AlphaFoldDB" id="A0A183FJZ6"/>
<dbReference type="EMBL" id="UZAH01025878">
    <property type="protein sequence ID" value="VDO72113.1"/>
    <property type="molecule type" value="Genomic_DNA"/>
</dbReference>